<organism evidence="1">
    <name type="scientific">Chryseobacterium sp. B5</name>
    <dbReference type="NCBI Taxonomy" id="2050562"/>
    <lineage>
        <taxon>Bacteria</taxon>
        <taxon>Pseudomonadati</taxon>
        <taxon>Bacteroidota</taxon>
        <taxon>Flavobacteriia</taxon>
        <taxon>Flavobacteriales</taxon>
        <taxon>Weeksellaceae</taxon>
        <taxon>Chryseobacterium group</taxon>
        <taxon>Chryseobacterium</taxon>
    </lineage>
</organism>
<evidence type="ECO:0000313" key="1">
    <source>
        <dbReference type="EMBL" id="PII36344.1"/>
    </source>
</evidence>
<comment type="caution">
    <text evidence="1">The sequence shown here is derived from an EMBL/GenBank/DDBJ whole genome shotgun (WGS) entry which is preliminary data.</text>
</comment>
<name>A0A2G7T8W2_9FLAO</name>
<reference evidence="1" key="1">
    <citation type="submission" date="2017-10" db="EMBL/GenBank/DDBJ databases">
        <title>Chryseobacterium sp. B5 is a hydrocarbonoclastic and plant growth promoting bacterium.</title>
        <authorList>
            <person name="Thijs S."/>
            <person name="Gkorezis P."/>
            <person name="Van Hamme J."/>
        </authorList>
    </citation>
    <scope>NUCLEOTIDE SEQUENCE</scope>
    <source>
        <strain evidence="1">B5</strain>
    </source>
</reference>
<protein>
    <submittedName>
        <fullName evidence="1">Uncharacterized protein</fullName>
    </submittedName>
</protein>
<dbReference type="AlphaFoldDB" id="A0A2G7T8W2"/>
<sequence length="378" mass="42609">MGIAFRQTEINIKIAKKQGKVLTALLQEKGWITEDMPLDAALAAIGWYGKSQKTLLVIDEIDVDKITERVSQQLEALAPFVRDGSFVRFESEESSKDYALCVFEGGKAHGYGWLGIREKSSVAAAIGAVPSGPWNEYIHDESPSQQKLTDHRYWAVVARSMAEKLWFIAGSSTSFNAREKEQAYWIIRACEEARTAMLGERHLLVQDIQMYEREVAKLPQILATHAHEAKLRWLKGPRKKLAALDFDIRADELQTLLGYRDTFAPGRELLVNGQQGAYQPEVRAFFEQLREAPWFLQLCNLAKDGEDRMQVILDFQGLMSDVMDSADLKESLFYLHWMASAEKGCVAIVLGADSEDISDLAPEIHKAMQRIAQLATLK</sequence>
<gene>
    <name evidence="1" type="ORF">CTI11_07840</name>
</gene>
<accession>A0A2G7T8W2</accession>
<dbReference type="EMBL" id="PEKC01000020">
    <property type="protein sequence ID" value="PII36344.1"/>
    <property type="molecule type" value="Genomic_DNA"/>
</dbReference>
<proteinExistence type="predicted"/>